<proteinExistence type="predicted"/>
<reference evidence="3" key="1">
    <citation type="submission" date="2016-10" db="EMBL/GenBank/DDBJ databases">
        <authorList>
            <person name="Varghese N."/>
            <person name="Submissions S."/>
        </authorList>
    </citation>
    <scope>NUCLEOTIDE SEQUENCE [LARGE SCALE GENOMIC DNA]</scope>
    <source>
        <strain evidence="3">CGMCC 1.2747</strain>
    </source>
</reference>
<sequence>MYLQNKAMINPSASGWIDKFFIEQKFSKDTVSKTTDTFYQKVRDTGFIYGHIISFETITAIDTKGWFKDEISKVALLNTLYGVFCLTNEDITAANFIKHVVIFYNQMHPQGSNLFKKILPKNSPALTLEKIIDARVQTNDSIISKNFSHLVTNALLFIDILAFRQYLIHGEIPEKYLKKIEETIVNIVTLALKIKSKKSQYDDLLIKLFEASIRYSKFSKVSAQSLETLQLDYFTNELEKYYLIDIAGMALWSDGKIENDELYFLQSLAEILQIPDYFVNESVKSTNLFISKHKKEIPYFNYSNPVKHFYDQTTQSVVTLIGRNKNRLIKEILQSKELMVLLAYSTRRDLDEKEKKKVKKQLLEICKTVPSLAIFLLPGGSLLLPILIKFIPTLLPSAFNENMDNE</sequence>
<dbReference type="InterPro" id="IPR033122">
    <property type="entry name" value="LETM1-like_RBD"/>
</dbReference>
<gene>
    <name evidence="2" type="ORF">SAMN04488062_1248</name>
</gene>
<dbReference type="EMBL" id="FNDB01000024">
    <property type="protein sequence ID" value="SDI13265.1"/>
    <property type="molecule type" value="Genomic_DNA"/>
</dbReference>
<evidence type="ECO:0000259" key="1">
    <source>
        <dbReference type="Pfam" id="PF07766"/>
    </source>
</evidence>
<evidence type="ECO:0000313" key="2">
    <source>
        <dbReference type="EMBL" id="SDI13265.1"/>
    </source>
</evidence>
<dbReference type="Pfam" id="PF07766">
    <property type="entry name" value="LETM1_RBD"/>
    <property type="match status" value="1"/>
</dbReference>
<name>A0A1G8I2R1_9FLAO</name>
<feature type="domain" description="Letm1 RBD" evidence="1">
    <location>
        <begin position="350"/>
        <end position="405"/>
    </location>
</feature>
<dbReference type="STRING" id="178355.SAMN04488062_1248"/>
<dbReference type="GO" id="GO:0043022">
    <property type="term" value="F:ribosome binding"/>
    <property type="evidence" value="ECO:0007669"/>
    <property type="project" value="InterPro"/>
</dbReference>
<dbReference type="AlphaFoldDB" id="A0A1G8I2R1"/>
<dbReference type="NCBIfam" id="NF040639">
    <property type="entry name" value="LETM1_rel_film"/>
    <property type="match status" value="1"/>
</dbReference>
<protein>
    <submittedName>
        <fullName evidence="2">LETM1-like protein</fullName>
    </submittedName>
</protein>
<accession>A0A1G8I2R1</accession>
<dbReference type="Proteomes" id="UP000199274">
    <property type="component" value="Unassembled WGS sequence"/>
</dbReference>
<evidence type="ECO:0000313" key="3">
    <source>
        <dbReference type="Proteomes" id="UP000199274"/>
    </source>
</evidence>
<keyword evidence="3" id="KW-1185">Reference proteome</keyword>
<organism evidence="2 3">
    <name type="scientific">Flavobacterium omnivorum</name>
    <dbReference type="NCBI Taxonomy" id="178355"/>
    <lineage>
        <taxon>Bacteria</taxon>
        <taxon>Pseudomonadati</taxon>
        <taxon>Bacteroidota</taxon>
        <taxon>Flavobacteriia</taxon>
        <taxon>Flavobacteriales</taxon>
        <taxon>Flavobacteriaceae</taxon>
        <taxon>Flavobacterium</taxon>
    </lineage>
</organism>